<dbReference type="AlphaFoldDB" id="D8QI91"/>
<dbReference type="VEuPathDB" id="FungiDB:SCHCODRAFT_02519515"/>
<keyword evidence="2" id="KW-0732">Signal</keyword>
<feature type="chain" id="PRO_5003120977" evidence="2">
    <location>
        <begin position="22"/>
        <end position="161"/>
    </location>
</feature>
<name>D8QI91_SCHCM</name>
<protein>
    <submittedName>
        <fullName evidence="3">Expressed protein</fullName>
    </submittedName>
</protein>
<keyword evidence="4" id="KW-1185">Reference proteome</keyword>
<dbReference type="GeneID" id="9593836"/>
<organism evidence="4">
    <name type="scientific">Schizophyllum commune (strain H4-8 / FGSC 9210)</name>
    <name type="common">Split gill fungus</name>
    <dbReference type="NCBI Taxonomy" id="578458"/>
    <lineage>
        <taxon>Eukaryota</taxon>
        <taxon>Fungi</taxon>
        <taxon>Dikarya</taxon>
        <taxon>Basidiomycota</taxon>
        <taxon>Agaricomycotina</taxon>
        <taxon>Agaricomycetes</taxon>
        <taxon>Agaricomycetidae</taxon>
        <taxon>Agaricales</taxon>
        <taxon>Schizophyllaceae</taxon>
        <taxon>Schizophyllum</taxon>
    </lineage>
</organism>
<feature type="transmembrane region" description="Helical" evidence="1">
    <location>
        <begin position="57"/>
        <end position="73"/>
    </location>
</feature>
<dbReference type="Proteomes" id="UP000007431">
    <property type="component" value="Unassembled WGS sequence"/>
</dbReference>
<dbReference type="KEGG" id="scm:SCHCO_02519515"/>
<dbReference type="RefSeq" id="XP_003027270.1">
    <property type="nucleotide sequence ID" value="XM_003027224.1"/>
</dbReference>
<evidence type="ECO:0000313" key="3">
    <source>
        <dbReference type="EMBL" id="EFI92367.1"/>
    </source>
</evidence>
<evidence type="ECO:0000313" key="4">
    <source>
        <dbReference type="Proteomes" id="UP000007431"/>
    </source>
</evidence>
<gene>
    <name evidence="3" type="ORF">SCHCODRAFT_86112</name>
</gene>
<evidence type="ECO:0000256" key="2">
    <source>
        <dbReference type="SAM" id="SignalP"/>
    </source>
</evidence>
<keyword evidence="1" id="KW-0472">Membrane</keyword>
<proteinExistence type="predicted"/>
<evidence type="ECO:0000256" key="1">
    <source>
        <dbReference type="SAM" id="Phobius"/>
    </source>
</evidence>
<keyword evidence="1" id="KW-1133">Transmembrane helix</keyword>
<sequence length="161" mass="17905">MPSSSSPVLWGLLLWTNFTLPLPVTYSSSRRLPSIPLDHFPCCDLYFLSLLRKPRRSALYILYYYLLTCLYFLPNSGSLSRFSALDALHSSSRSSGLLDVFFIPYPYRTSICTVSGSCWTCDVHDPRKATCGSVLLPGLLLSPPFFVSAVRTVPLVLGSLV</sequence>
<feature type="signal peptide" evidence="2">
    <location>
        <begin position="1"/>
        <end position="21"/>
    </location>
</feature>
<keyword evidence="1" id="KW-0812">Transmembrane</keyword>
<reference evidence="3 4" key="1">
    <citation type="journal article" date="2010" name="Nat. Biotechnol.">
        <title>Genome sequence of the model mushroom Schizophyllum commune.</title>
        <authorList>
            <person name="Ohm R.A."/>
            <person name="de Jong J.F."/>
            <person name="Lugones L.G."/>
            <person name="Aerts A."/>
            <person name="Kothe E."/>
            <person name="Stajich J.E."/>
            <person name="de Vries R.P."/>
            <person name="Record E."/>
            <person name="Levasseur A."/>
            <person name="Baker S.E."/>
            <person name="Bartholomew K.A."/>
            <person name="Coutinho P.M."/>
            <person name="Erdmann S."/>
            <person name="Fowler T.J."/>
            <person name="Gathman A.C."/>
            <person name="Lombard V."/>
            <person name="Henrissat B."/>
            <person name="Knabe N."/>
            <person name="Kuees U."/>
            <person name="Lilly W.W."/>
            <person name="Lindquist E."/>
            <person name="Lucas S."/>
            <person name="Magnuson J.K."/>
            <person name="Piumi F."/>
            <person name="Raudaskoski M."/>
            <person name="Salamov A."/>
            <person name="Schmutz J."/>
            <person name="Schwarze F.W.M.R."/>
            <person name="vanKuyk P.A."/>
            <person name="Horton J.S."/>
            <person name="Grigoriev I.V."/>
            <person name="Woesten H.A.B."/>
        </authorList>
    </citation>
    <scope>NUCLEOTIDE SEQUENCE [LARGE SCALE GENOMIC DNA]</scope>
    <source>
        <strain evidence="4">H4-8 / FGSC 9210</strain>
    </source>
</reference>
<dbReference type="EMBL" id="GL377313">
    <property type="protein sequence ID" value="EFI92367.1"/>
    <property type="molecule type" value="Genomic_DNA"/>
</dbReference>
<dbReference type="InParanoid" id="D8QI91"/>
<dbReference type="HOGENOM" id="CLU_1644694_0_0_1"/>
<accession>D8QI91</accession>